<dbReference type="PANTHER" id="PTHR43133:SF60">
    <property type="entry name" value="RNA POLYMERASE SIGMA FACTOR SIGV"/>
    <property type="match status" value="1"/>
</dbReference>
<evidence type="ECO:0000313" key="8">
    <source>
        <dbReference type="Proteomes" id="UP000178726"/>
    </source>
</evidence>
<organism evidence="7 8">
    <name type="scientific">Candidatus Magasanikbacteria bacterium RIFCSPLOWO2_02_FULL_44_11</name>
    <dbReference type="NCBI Taxonomy" id="1798689"/>
    <lineage>
        <taxon>Bacteria</taxon>
        <taxon>Candidatus Magasanikiibacteriota</taxon>
    </lineage>
</organism>
<evidence type="ECO:0000256" key="1">
    <source>
        <dbReference type="ARBA" id="ARBA00010641"/>
    </source>
</evidence>
<dbReference type="CDD" id="cd06171">
    <property type="entry name" value="Sigma70_r4"/>
    <property type="match status" value="1"/>
</dbReference>
<dbReference type="STRING" id="1798689.A3I29_03150"/>
<evidence type="ECO:0000256" key="3">
    <source>
        <dbReference type="ARBA" id="ARBA00023082"/>
    </source>
</evidence>
<dbReference type="InterPro" id="IPR014284">
    <property type="entry name" value="RNA_pol_sigma-70_dom"/>
</dbReference>
<dbReference type="EMBL" id="MFQK01000001">
    <property type="protein sequence ID" value="OGH81388.1"/>
    <property type="molecule type" value="Genomic_DNA"/>
</dbReference>
<dbReference type="InterPro" id="IPR039425">
    <property type="entry name" value="RNA_pol_sigma-70-like"/>
</dbReference>
<dbReference type="Pfam" id="PF08281">
    <property type="entry name" value="Sigma70_r4_2"/>
    <property type="match status" value="1"/>
</dbReference>
<evidence type="ECO:0000256" key="4">
    <source>
        <dbReference type="ARBA" id="ARBA00023163"/>
    </source>
</evidence>
<reference evidence="7 8" key="1">
    <citation type="journal article" date="2016" name="Nat. Commun.">
        <title>Thousands of microbial genomes shed light on interconnected biogeochemical processes in an aquifer system.</title>
        <authorList>
            <person name="Anantharaman K."/>
            <person name="Brown C.T."/>
            <person name="Hug L.A."/>
            <person name="Sharon I."/>
            <person name="Castelle C.J."/>
            <person name="Probst A.J."/>
            <person name="Thomas B.C."/>
            <person name="Singh A."/>
            <person name="Wilkins M.J."/>
            <person name="Karaoz U."/>
            <person name="Brodie E.L."/>
            <person name="Williams K.H."/>
            <person name="Hubbard S.S."/>
            <person name="Banfield J.F."/>
        </authorList>
    </citation>
    <scope>NUCLEOTIDE SEQUENCE [LARGE SCALE GENOMIC DNA]</scope>
</reference>
<dbReference type="PANTHER" id="PTHR43133">
    <property type="entry name" value="RNA POLYMERASE ECF-TYPE SIGMA FACTO"/>
    <property type="match status" value="1"/>
</dbReference>
<proteinExistence type="inferred from homology"/>
<evidence type="ECO:0000256" key="2">
    <source>
        <dbReference type="ARBA" id="ARBA00023015"/>
    </source>
</evidence>
<keyword evidence="2" id="KW-0805">Transcription regulation</keyword>
<protein>
    <recommendedName>
        <fullName evidence="9">RNA polymerase sigma factor</fullName>
    </recommendedName>
</protein>
<dbReference type="InterPro" id="IPR013324">
    <property type="entry name" value="RNA_pol_sigma_r3/r4-like"/>
</dbReference>
<dbReference type="NCBIfam" id="TIGR02937">
    <property type="entry name" value="sigma70-ECF"/>
    <property type="match status" value="1"/>
</dbReference>
<comment type="similarity">
    <text evidence="1">Belongs to the sigma-70 factor family. ECF subfamily.</text>
</comment>
<evidence type="ECO:0000259" key="6">
    <source>
        <dbReference type="Pfam" id="PF08281"/>
    </source>
</evidence>
<evidence type="ECO:0000313" key="7">
    <source>
        <dbReference type="EMBL" id="OGH81388.1"/>
    </source>
</evidence>
<accession>A0A1F6NC41</accession>
<dbReference type="Gene3D" id="1.10.10.10">
    <property type="entry name" value="Winged helix-like DNA-binding domain superfamily/Winged helix DNA-binding domain"/>
    <property type="match status" value="1"/>
</dbReference>
<dbReference type="GO" id="GO:0006352">
    <property type="term" value="P:DNA-templated transcription initiation"/>
    <property type="evidence" value="ECO:0007669"/>
    <property type="project" value="InterPro"/>
</dbReference>
<keyword evidence="4" id="KW-0804">Transcription</keyword>
<dbReference type="InterPro" id="IPR036388">
    <property type="entry name" value="WH-like_DNA-bd_sf"/>
</dbReference>
<keyword evidence="3" id="KW-0731">Sigma factor</keyword>
<dbReference type="InterPro" id="IPR013249">
    <property type="entry name" value="RNA_pol_sigma70_r4_t2"/>
</dbReference>
<dbReference type="SUPFAM" id="SSF88659">
    <property type="entry name" value="Sigma3 and sigma4 domains of RNA polymerase sigma factors"/>
    <property type="match status" value="1"/>
</dbReference>
<evidence type="ECO:0008006" key="9">
    <source>
        <dbReference type="Google" id="ProtNLM"/>
    </source>
</evidence>
<gene>
    <name evidence="7" type="ORF">A3I29_03150</name>
</gene>
<comment type="caution">
    <text evidence="7">The sequence shown here is derived from an EMBL/GenBank/DDBJ whole genome shotgun (WGS) entry which is preliminary data.</text>
</comment>
<dbReference type="GO" id="GO:0016987">
    <property type="term" value="F:sigma factor activity"/>
    <property type="evidence" value="ECO:0007669"/>
    <property type="project" value="UniProtKB-KW"/>
</dbReference>
<dbReference type="Pfam" id="PF04542">
    <property type="entry name" value="Sigma70_r2"/>
    <property type="match status" value="1"/>
</dbReference>
<dbReference type="InterPro" id="IPR007627">
    <property type="entry name" value="RNA_pol_sigma70_r2"/>
</dbReference>
<name>A0A1F6NC41_9BACT</name>
<evidence type="ECO:0000259" key="5">
    <source>
        <dbReference type="Pfam" id="PF04542"/>
    </source>
</evidence>
<dbReference type="AlphaFoldDB" id="A0A1F6NC41"/>
<dbReference type="Gene3D" id="1.10.1740.10">
    <property type="match status" value="1"/>
</dbReference>
<dbReference type="Proteomes" id="UP000178726">
    <property type="component" value="Unassembled WGS sequence"/>
</dbReference>
<dbReference type="GO" id="GO:0003677">
    <property type="term" value="F:DNA binding"/>
    <property type="evidence" value="ECO:0007669"/>
    <property type="project" value="InterPro"/>
</dbReference>
<feature type="domain" description="RNA polymerase sigma factor 70 region 4 type 2" evidence="6">
    <location>
        <begin position="105"/>
        <end position="155"/>
    </location>
</feature>
<feature type="domain" description="RNA polymerase sigma-70 region 2" evidence="5">
    <location>
        <begin position="10"/>
        <end position="75"/>
    </location>
</feature>
<dbReference type="SUPFAM" id="SSF88946">
    <property type="entry name" value="Sigma2 domain of RNA polymerase sigma factors"/>
    <property type="match status" value="1"/>
</dbReference>
<dbReference type="InterPro" id="IPR013325">
    <property type="entry name" value="RNA_pol_sigma_r2"/>
</dbReference>
<sequence length="165" mass="19388">MGREAFLEAYDKHADAIFKHCYFRLFNRERAKEIMQDTFLRAWEQMAKGVEIKNIKAFLYRIATNLIIDDTRKKKTSSLDLMQGQGFNPAVSDTDAIFNRLDGERVKKMIERMDEKYATVILMRYVDDLTVKEISEILSVTQNVVSVRIHRGLKEIKKIIYEESK</sequence>